<evidence type="ECO:0008006" key="3">
    <source>
        <dbReference type="Google" id="ProtNLM"/>
    </source>
</evidence>
<dbReference type="GeneID" id="24818122"/>
<reference evidence="1 2" key="1">
    <citation type="journal article" date="2014" name="Appl. Environ. Microbiol.">
        <title>Comparative Genome Analysis of 'Candidatus Methanoplasma termitum' Indicates a New Mode of Energy Metabolism in the Seventh Order of Methanogens.</title>
        <authorList>
            <person name="Lang K."/>
            <person name="Schuldes J."/>
            <person name="Klingl A."/>
            <person name="Poehlein A."/>
            <person name="Daniel R."/>
            <person name="Brune A."/>
        </authorList>
    </citation>
    <scope>NUCLEOTIDE SEQUENCE [LARGE SCALE GENOMIC DNA]</scope>
    <source>
        <strain evidence="2">Mpt1</strain>
    </source>
</reference>
<dbReference type="Gene3D" id="1.25.40.10">
    <property type="entry name" value="Tetratricopeptide repeat domain"/>
    <property type="match status" value="1"/>
</dbReference>
<dbReference type="STRING" id="1577791.Mpt1_c04510"/>
<sequence>MMPSFDEHLEAVLRDCNDRINQLEESGFSDEEMLDALINRGSALSMMEYYTSALADYNDAVDLIIQMEKNGKPVDPGSFVRVFVSRGELNADPSQMAEDYAVASTRLAEIKDDTKYYDRKKMIRMCMDCCEDLVDNGLSGGTAPYIDRLYEMLVGRDDNWSKNRYLELMNLSAQSMFDLGMEDEAMEYLSEAIATGYTLFQKNLLDDYMSLVFALVVRGDIEQRKGLLEQYFIDRKAAISLLEELLSMNKLDDISVLVRMHQDIASSYMTVNMVKEAEEHLMREVILNMDGAEEYIREYVNRDKK</sequence>
<dbReference type="KEGG" id="mear:Mpt1_c04510"/>
<keyword evidence="2" id="KW-1185">Reference proteome</keyword>
<accession>A0A0A7LB96</accession>
<dbReference type="Proteomes" id="UP000030787">
    <property type="component" value="Chromosome"/>
</dbReference>
<dbReference type="AlphaFoldDB" id="A0A0A7LB96"/>
<evidence type="ECO:0000313" key="1">
    <source>
        <dbReference type="EMBL" id="AIZ56344.1"/>
    </source>
</evidence>
<dbReference type="EMBL" id="CP010070">
    <property type="protein sequence ID" value="AIZ56344.1"/>
    <property type="molecule type" value="Genomic_DNA"/>
</dbReference>
<organism evidence="1 2">
    <name type="scientific">Candidatus Methanoplasma termitum</name>
    <dbReference type="NCBI Taxonomy" id="1577791"/>
    <lineage>
        <taxon>Archaea</taxon>
        <taxon>Methanobacteriati</taxon>
        <taxon>Thermoplasmatota</taxon>
        <taxon>Thermoplasmata</taxon>
        <taxon>Methanomassiliicoccales</taxon>
        <taxon>Methanomassiliicoccaceae</taxon>
        <taxon>Candidatus Methanoplasma</taxon>
    </lineage>
</organism>
<dbReference type="OrthoDB" id="382989at2157"/>
<dbReference type="RefSeq" id="WP_052399241.1">
    <property type="nucleotide sequence ID" value="NZ_CP010070.1"/>
</dbReference>
<proteinExistence type="predicted"/>
<dbReference type="HOGENOM" id="CLU_910901_0_0_2"/>
<protein>
    <recommendedName>
        <fullName evidence="3">Tetratricopeptide repeat protein</fullName>
    </recommendedName>
</protein>
<gene>
    <name evidence="1" type="ORF">Mpt1_c04510</name>
</gene>
<name>A0A0A7LB96_9ARCH</name>
<dbReference type="InterPro" id="IPR011990">
    <property type="entry name" value="TPR-like_helical_dom_sf"/>
</dbReference>
<evidence type="ECO:0000313" key="2">
    <source>
        <dbReference type="Proteomes" id="UP000030787"/>
    </source>
</evidence>
<dbReference type="SUPFAM" id="SSF48452">
    <property type="entry name" value="TPR-like"/>
    <property type="match status" value="1"/>
</dbReference>